<feature type="region of interest" description="Disordered" evidence="1">
    <location>
        <begin position="1"/>
        <end position="28"/>
    </location>
</feature>
<evidence type="ECO:0000256" key="1">
    <source>
        <dbReference type="SAM" id="MobiDB-lite"/>
    </source>
</evidence>
<keyword evidence="2" id="KW-0812">Transmembrane</keyword>
<keyword evidence="4" id="KW-1185">Reference proteome</keyword>
<organism evidence="3 4">
    <name type="scientific">Dactylonectria estremocensis</name>
    <dbReference type="NCBI Taxonomy" id="1079267"/>
    <lineage>
        <taxon>Eukaryota</taxon>
        <taxon>Fungi</taxon>
        <taxon>Dikarya</taxon>
        <taxon>Ascomycota</taxon>
        <taxon>Pezizomycotina</taxon>
        <taxon>Sordariomycetes</taxon>
        <taxon>Hypocreomycetidae</taxon>
        <taxon>Hypocreales</taxon>
        <taxon>Nectriaceae</taxon>
        <taxon>Dactylonectria</taxon>
    </lineage>
</organism>
<evidence type="ECO:0000313" key="3">
    <source>
        <dbReference type="EMBL" id="KAH7160116.1"/>
    </source>
</evidence>
<feature type="transmembrane region" description="Helical" evidence="2">
    <location>
        <begin position="143"/>
        <end position="162"/>
    </location>
</feature>
<keyword evidence="2" id="KW-0472">Membrane</keyword>
<proteinExistence type="predicted"/>
<protein>
    <submittedName>
        <fullName evidence="3">Uncharacterized protein</fullName>
    </submittedName>
</protein>
<keyword evidence="2" id="KW-1133">Transmembrane helix</keyword>
<name>A0A9P9FE10_9HYPO</name>
<feature type="transmembrane region" description="Helical" evidence="2">
    <location>
        <begin position="31"/>
        <end position="52"/>
    </location>
</feature>
<comment type="caution">
    <text evidence="3">The sequence shown here is derived from an EMBL/GenBank/DDBJ whole genome shotgun (WGS) entry which is preliminary data.</text>
</comment>
<gene>
    <name evidence="3" type="ORF">B0J13DRAFT_519538</name>
</gene>
<evidence type="ECO:0000313" key="4">
    <source>
        <dbReference type="Proteomes" id="UP000717696"/>
    </source>
</evidence>
<evidence type="ECO:0000256" key="2">
    <source>
        <dbReference type="SAM" id="Phobius"/>
    </source>
</evidence>
<dbReference type="OrthoDB" id="4156595at2759"/>
<reference evidence="3" key="1">
    <citation type="journal article" date="2021" name="Nat. Commun.">
        <title>Genetic determinants of endophytism in the Arabidopsis root mycobiome.</title>
        <authorList>
            <person name="Mesny F."/>
            <person name="Miyauchi S."/>
            <person name="Thiergart T."/>
            <person name="Pickel B."/>
            <person name="Atanasova L."/>
            <person name="Karlsson M."/>
            <person name="Huettel B."/>
            <person name="Barry K.W."/>
            <person name="Haridas S."/>
            <person name="Chen C."/>
            <person name="Bauer D."/>
            <person name="Andreopoulos W."/>
            <person name="Pangilinan J."/>
            <person name="LaButti K."/>
            <person name="Riley R."/>
            <person name="Lipzen A."/>
            <person name="Clum A."/>
            <person name="Drula E."/>
            <person name="Henrissat B."/>
            <person name="Kohler A."/>
            <person name="Grigoriev I.V."/>
            <person name="Martin F.M."/>
            <person name="Hacquard S."/>
        </authorList>
    </citation>
    <scope>NUCLEOTIDE SEQUENCE</scope>
    <source>
        <strain evidence="3">MPI-CAGE-AT-0021</strain>
    </source>
</reference>
<dbReference type="AlphaFoldDB" id="A0A9P9FE10"/>
<accession>A0A9P9FE10</accession>
<sequence length="179" mass="19967">MATIAPSCPSPLPVNDTDSGPDSQRPKQPSALYSMVMTPVNLIVFLVSLALVDLRYTLARSSNYQDGAGDTTSRLLPSWFSRWLPPWLSQRLGRLVWSFRGQPYPHDARNARDASGRRWYYHTKQKKLIKMEADEAFQLRGPVLAALGVLAAAVTMLFYCVARRAYQALLVALIDPALS</sequence>
<dbReference type="EMBL" id="JAGMUU010000002">
    <property type="protein sequence ID" value="KAH7160116.1"/>
    <property type="molecule type" value="Genomic_DNA"/>
</dbReference>
<dbReference type="Proteomes" id="UP000717696">
    <property type="component" value="Unassembled WGS sequence"/>
</dbReference>